<organism evidence="2 3">
    <name type="scientific">Micromonospora coerulea</name>
    <dbReference type="NCBI Taxonomy" id="47856"/>
    <lineage>
        <taxon>Bacteria</taxon>
        <taxon>Bacillati</taxon>
        <taxon>Actinomycetota</taxon>
        <taxon>Actinomycetes</taxon>
        <taxon>Micromonosporales</taxon>
        <taxon>Micromonosporaceae</taxon>
        <taxon>Micromonospora</taxon>
    </lineage>
</organism>
<dbReference type="EMBL" id="BAABGU010000034">
    <property type="protein sequence ID" value="GAA4577182.1"/>
    <property type="molecule type" value="Genomic_DNA"/>
</dbReference>
<name>A0ABP8SZT5_9ACTN</name>
<dbReference type="InterPro" id="IPR027417">
    <property type="entry name" value="P-loop_NTPase"/>
</dbReference>
<keyword evidence="3" id="KW-1185">Reference proteome</keyword>
<keyword evidence="2" id="KW-0808">Transferase</keyword>
<evidence type="ECO:0000313" key="2">
    <source>
        <dbReference type="EMBL" id="GAA4577182.1"/>
    </source>
</evidence>
<comment type="caution">
    <text evidence="2">The sequence shown here is derived from an EMBL/GenBank/DDBJ whole genome shotgun (WGS) entry which is preliminary data.</text>
</comment>
<evidence type="ECO:0000313" key="3">
    <source>
        <dbReference type="Proteomes" id="UP001500307"/>
    </source>
</evidence>
<sequence length="265" mass="27557">MPAPGSGRAPAGYRPGTAETATGLSAPAGLARRRAAHPAGTSGPGSPVRPAGHDGRMRVRPITPERLVAELTDRLAGTAGRERLRVAVDGPPAAGPDALAAALVDPLRAAGRPVLHVLAADFLRPASVRLEQGRTNPDAYYEGWVDEIGLRREVLDPAGPDGSGRLLPSLWDAATDRASRAGYVELPPGGVVLVSGALLLGGGLPFDVTVHLVLSPAALARRTDPELRWTLPAFARYADEVAPASFADVVVRVDDPRHPALVEPD</sequence>
<keyword evidence="2" id="KW-0418">Kinase</keyword>
<evidence type="ECO:0000256" key="1">
    <source>
        <dbReference type="SAM" id="MobiDB-lite"/>
    </source>
</evidence>
<feature type="region of interest" description="Disordered" evidence="1">
    <location>
        <begin position="1"/>
        <end position="57"/>
    </location>
</feature>
<dbReference type="GO" id="GO:0016301">
    <property type="term" value="F:kinase activity"/>
    <property type="evidence" value="ECO:0007669"/>
    <property type="project" value="UniProtKB-KW"/>
</dbReference>
<accession>A0ABP8SZT5</accession>
<dbReference type="SUPFAM" id="SSF52540">
    <property type="entry name" value="P-loop containing nucleoside triphosphate hydrolases"/>
    <property type="match status" value="1"/>
</dbReference>
<dbReference type="Proteomes" id="UP001500307">
    <property type="component" value="Unassembled WGS sequence"/>
</dbReference>
<dbReference type="Gene3D" id="3.40.50.300">
    <property type="entry name" value="P-loop containing nucleotide triphosphate hydrolases"/>
    <property type="match status" value="1"/>
</dbReference>
<gene>
    <name evidence="2" type="ORF">GCM10023176_50150</name>
</gene>
<proteinExistence type="predicted"/>
<reference evidence="3" key="1">
    <citation type="journal article" date="2019" name="Int. J. Syst. Evol. Microbiol.">
        <title>The Global Catalogue of Microorganisms (GCM) 10K type strain sequencing project: providing services to taxonomists for standard genome sequencing and annotation.</title>
        <authorList>
            <consortium name="The Broad Institute Genomics Platform"/>
            <consortium name="The Broad Institute Genome Sequencing Center for Infectious Disease"/>
            <person name="Wu L."/>
            <person name="Ma J."/>
        </authorList>
    </citation>
    <scope>NUCLEOTIDE SEQUENCE [LARGE SCALE GENOMIC DNA]</scope>
    <source>
        <strain evidence="3">JCM 3175</strain>
    </source>
</reference>
<protein>
    <submittedName>
        <fullName evidence="2">Uridine kinase</fullName>
    </submittedName>
</protein>